<comment type="caution">
    <text evidence="3">The sequence shown here is derived from an EMBL/GenBank/DDBJ whole genome shotgun (WGS) entry which is preliminary data.</text>
</comment>
<gene>
    <name evidence="3" type="ORF">GSI_09553</name>
</gene>
<reference evidence="3 4" key="1">
    <citation type="journal article" date="2015" name="Sci. Rep.">
        <title>Chromosome-level genome map provides insights into diverse defense mechanisms in the medicinal fungus Ganoderma sinense.</title>
        <authorList>
            <person name="Zhu Y."/>
            <person name="Xu J."/>
            <person name="Sun C."/>
            <person name="Zhou S."/>
            <person name="Xu H."/>
            <person name="Nelson D.R."/>
            <person name="Qian J."/>
            <person name="Song J."/>
            <person name="Luo H."/>
            <person name="Xiang L."/>
            <person name="Li Y."/>
            <person name="Xu Z."/>
            <person name="Ji A."/>
            <person name="Wang L."/>
            <person name="Lu S."/>
            <person name="Hayward A."/>
            <person name="Sun W."/>
            <person name="Li X."/>
            <person name="Schwartz D.C."/>
            <person name="Wang Y."/>
            <person name="Chen S."/>
        </authorList>
    </citation>
    <scope>NUCLEOTIDE SEQUENCE [LARGE SCALE GENOMIC DNA]</scope>
    <source>
        <strain evidence="3 4">ZZ0214-1</strain>
    </source>
</reference>
<name>A0A2G8S3Q7_9APHY</name>
<evidence type="ECO:0000259" key="2">
    <source>
        <dbReference type="PROSITE" id="PS50222"/>
    </source>
</evidence>
<dbReference type="EMBL" id="AYKW01000024">
    <property type="protein sequence ID" value="PIL28402.1"/>
    <property type="molecule type" value="Genomic_DNA"/>
</dbReference>
<evidence type="ECO:0000313" key="3">
    <source>
        <dbReference type="EMBL" id="PIL28402.1"/>
    </source>
</evidence>
<evidence type="ECO:0000259" key="1">
    <source>
        <dbReference type="PROSITE" id="PS50097"/>
    </source>
</evidence>
<dbReference type="PROSITE" id="PS50222">
    <property type="entry name" value="EF_HAND_2"/>
    <property type="match status" value="1"/>
</dbReference>
<feature type="domain" description="EF-hand" evidence="2">
    <location>
        <begin position="284"/>
        <end position="319"/>
    </location>
</feature>
<dbReference type="Proteomes" id="UP000230002">
    <property type="component" value="Unassembled WGS sequence"/>
</dbReference>
<evidence type="ECO:0000313" key="4">
    <source>
        <dbReference type="Proteomes" id="UP000230002"/>
    </source>
</evidence>
<accession>A0A2G8S3Q7</accession>
<dbReference type="PROSITE" id="PS50097">
    <property type="entry name" value="BTB"/>
    <property type="match status" value="1"/>
</dbReference>
<sequence length="362" mass="40705">MTPPRPRIVINLRSASRCEDIHRAIDNHPMPTDHGEGGTPPRTEKDEEFWFDDGNIVVVAEDGTAFKLYKGVLSSVSSVFKDLFSLPQPPESDAKTMDGCPVVPLYDSAAELRHFFRLVAKPAFSLLRHDSRPSFRALAAICRIGHKYQAAEAVEAASERIVLFFEKACSEGRLMNAGWEDFWARHQKNIGITVELADAIEAINLARLLDKPTILPFAFYLCCAAHPLHLRNGISREGGTLQKLSDDDYLKCVWATPQLLARCVHDVRRLLAYYRNGHGRVSCQAAQRCQEVFRQMDAEMEGEAHIGELLDLFVVVGCRKVQPQAYLNHHAQLCPPCLYEMAHCSGTRFFQDPSMLETFFSA</sequence>
<feature type="domain" description="BTB" evidence="1">
    <location>
        <begin position="54"/>
        <end position="119"/>
    </location>
</feature>
<dbReference type="AlphaFoldDB" id="A0A2G8S3Q7"/>
<keyword evidence="4" id="KW-1185">Reference proteome</keyword>
<organism evidence="3 4">
    <name type="scientific">Ganoderma sinense ZZ0214-1</name>
    <dbReference type="NCBI Taxonomy" id="1077348"/>
    <lineage>
        <taxon>Eukaryota</taxon>
        <taxon>Fungi</taxon>
        <taxon>Dikarya</taxon>
        <taxon>Basidiomycota</taxon>
        <taxon>Agaricomycotina</taxon>
        <taxon>Agaricomycetes</taxon>
        <taxon>Polyporales</taxon>
        <taxon>Polyporaceae</taxon>
        <taxon>Ganoderma</taxon>
    </lineage>
</organism>
<dbReference type="InterPro" id="IPR002048">
    <property type="entry name" value="EF_hand_dom"/>
</dbReference>
<dbReference type="GO" id="GO:0005509">
    <property type="term" value="F:calcium ion binding"/>
    <property type="evidence" value="ECO:0007669"/>
    <property type="project" value="InterPro"/>
</dbReference>
<dbReference type="OrthoDB" id="2744470at2759"/>
<protein>
    <recommendedName>
        <fullName evidence="5">BTB domain-containing protein</fullName>
    </recommendedName>
</protein>
<proteinExistence type="predicted"/>
<dbReference type="STRING" id="1077348.A0A2G8S3Q7"/>
<evidence type="ECO:0008006" key="5">
    <source>
        <dbReference type="Google" id="ProtNLM"/>
    </source>
</evidence>
<dbReference type="InterPro" id="IPR000210">
    <property type="entry name" value="BTB/POZ_dom"/>
</dbReference>